<feature type="transmembrane region" description="Helical" evidence="8">
    <location>
        <begin position="429"/>
        <end position="449"/>
    </location>
</feature>
<evidence type="ECO:0000256" key="6">
    <source>
        <dbReference type="ARBA" id="ARBA00023180"/>
    </source>
</evidence>
<keyword evidence="6" id="KW-0325">Glycoprotein</keyword>
<organism evidence="10 11">
    <name type="scientific">Acropora cervicornis</name>
    <name type="common">Staghorn coral</name>
    <dbReference type="NCBI Taxonomy" id="6130"/>
    <lineage>
        <taxon>Eukaryota</taxon>
        <taxon>Metazoa</taxon>
        <taxon>Cnidaria</taxon>
        <taxon>Anthozoa</taxon>
        <taxon>Hexacorallia</taxon>
        <taxon>Scleractinia</taxon>
        <taxon>Astrocoeniina</taxon>
        <taxon>Acroporidae</taxon>
        <taxon>Acropora</taxon>
    </lineage>
</organism>
<dbReference type="PRINTS" id="PR00171">
    <property type="entry name" value="SUGRTRNSPORT"/>
</dbReference>
<dbReference type="PROSITE" id="PS00216">
    <property type="entry name" value="SUGAR_TRANSPORT_1"/>
    <property type="match status" value="1"/>
</dbReference>
<dbReference type="PANTHER" id="PTHR48021:SF1">
    <property type="entry name" value="GH07001P-RELATED"/>
    <property type="match status" value="1"/>
</dbReference>
<keyword evidence="5 8" id="KW-0472">Membrane</keyword>
<evidence type="ECO:0000313" key="11">
    <source>
        <dbReference type="Proteomes" id="UP001249851"/>
    </source>
</evidence>
<dbReference type="Gene3D" id="1.20.1250.20">
    <property type="entry name" value="MFS general substrate transporter like domains"/>
    <property type="match status" value="1"/>
</dbReference>
<evidence type="ECO:0000256" key="3">
    <source>
        <dbReference type="ARBA" id="ARBA00022692"/>
    </source>
</evidence>
<dbReference type="NCBIfam" id="TIGR00879">
    <property type="entry name" value="SP"/>
    <property type="match status" value="1"/>
</dbReference>
<dbReference type="PROSITE" id="PS50850">
    <property type="entry name" value="MFS"/>
    <property type="match status" value="1"/>
</dbReference>
<feature type="transmembrane region" description="Helical" evidence="8">
    <location>
        <begin position="108"/>
        <end position="127"/>
    </location>
</feature>
<keyword evidence="3 8" id="KW-0812">Transmembrane</keyword>
<evidence type="ECO:0000256" key="5">
    <source>
        <dbReference type="ARBA" id="ARBA00023136"/>
    </source>
</evidence>
<dbReference type="InterPro" id="IPR020846">
    <property type="entry name" value="MFS_dom"/>
</dbReference>
<dbReference type="InterPro" id="IPR036259">
    <property type="entry name" value="MFS_trans_sf"/>
</dbReference>
<feature type="transmembrane region" description="Helical" evidence="8">
    <location>
        <begin position="167"/>
        <end position="187"/>
    </location>
</feature>
<feature type="transmembrane region" description="Helical" evidence="8">
    <location>
        <begin position="390"/>
        <end position="417"/>
    </location>
</feature>
<comment type="subcellular location">
    <subcellularLocation>
        <location evidence="1">Cell membrane</location>
        <topology evidence="1">Multi-pass membrane protein</topology>
    </subcellularLocation>
</comment>
<dbReference type="Proteomes" id="UP001249851">
    <property type="component" value="Unassembled WGS sequence"/>
</dbReference>
<dbReference type="InterPro" id="IPR050549">
    <property type="entry name" value="MFS_Trehalose_Transporter"/>
</dbReference>
<dbReference type="Pfam" id="PF00083">
    <property type="entry name" value="Sugar_tr"/>
    <property type="match status" value="1"/>
</dbReference>
<dbReference type="FunFam" id="1.20.1250.20:FF:000055">
    <property type="entry name" value="Facilitated trehalose transporter Tret1-2 homolog"/>
    <property type="match status" value="1"/>
</dbReference>
<proteinExistence type="inferred from homology"/>
<evidence type="ECO:0000256" key="4">
    <source>
        <dbReference type="ARBA" id="ARBA00022989"/>
    </source>
</evidence>
<keyword evidence="2" id="KW-1003">Cell membrane</keyword>
<gene>
    <name evidence="10" type="ORF">P5673_032426</name>
</gene>
<reference evidence="10" key="2">
    <citation type="journal article" date="2023" name="Science">
        <title>Genomic signatures of disease resistance in endangered staghorn corals.</title>
        <authorList>
            <person name="Vollmer S.V."/>
            <person name="Selwyn J.D."/>
            <person name="Despard B.A."/>
            <person name="Roesel C.L."/>
        </authorList>
    </citation>
    <scope>NUCLEOTIDE SEQUENCE</scope>
    <source>
        <strain evidence="10">K2</strain>
    </source>
</reference>
<evidence type="ECO:0000259" key="9">
    <source>
        <dbReference type="PROSITE" id="PS50850"/>
    </source>
</evidence>
<dbReference type="InterPro" id="IPR005828">
    <property type="entry name" value="MFS_sugar_transport-like"/>
</dbReference>
<feature type="transmembrane region" description="Helical" evidence="8">
    <location>
        <begin position="35"/>
        <end position="59"/>
    </location>
</feature>
<feature type="transmembrane region" description="Helical" evidence="8">
    <location>
        <begin position="461"/>
        <end position="479"/>
    </location>
</feature>
<comment type="caution">
    <text evidence="10">The sequence shown here is derived from an EMBL/GenBank/DDBJ whole genome shotgun (WGS) entry which is preliminary data.</text>
</comment>
<keyword evidence="4 8" id="KW-1133">Transmembrane helix</keyword>
<dbReference type="PANTHER" id="PTHR48021">
    <property type="match status" value="1"/>
</dbReference>
<dbReference type="EMBL" id="JARQWQ010000178">
    <property type="protein sequence ID" value="KAK2547557.1"/>
    <property type="molecule type" value="Genomic_DNA"/>
</dbReference>
<evidence type="ECO:0000256" key="1">
    <source>
        <dbReference type="ARBA" id="ARBA00004651"/>
    </source>
</evidence>
<accession>A0AAD9PR98</accession>
<feature type="transmembrane region" description="Helical" evidence="8">
    <location>
        <begin position="133"/>
        <end position="155"/>
    </location>
</feature>
<name>A0AAD9PR98_ACRCE</name>
<dbReference type="SUPFAM" id="SSF103473">
    <property type="entry name" value="MFS general substrate transporter"/>
    <property type="match status" value="1"/>
</dbReference>
<keyword evidence="7" id="KW-0813">Transport</keyword>
<evidence type="ECO:0000313" key="10">
    <source>
        <dbReference type="EMBL" id="KAK2547557.1"/>
    </source>
</evidence>
<evidence type="ECO:0000256" key="7">
    <source>
        <dbReference type="RuleBase" id="RU003346"/>
    </source>
</evidence>
<protein>
    <submittedName>
        <fullName evidence="10">Solute carrier family 2</fullName>
    </submittedName>
</protein>
<dbReference type="PROSITE" id="PS00217">
    <property type="entry name" value="SUGAR_TRANSPORT_2"/>
    <property type="match status" value="1"/>
</dbReference>
<reference evidence="10" key="1">
    <citation type="journal article" date="2023" name="G3 (Bethesda)">
        <title>Whole genome assembly and annotation of the endangered Caribbean coral Acropora cervicornis.</title>
        <authorList>
            <person name="Selwyn J.D."/>
            <person name="Vollmer S.V."/>
        </authorList>
    </citation>
    <scope>NUCLEOTIDE SEQUENCE</scope>
    <source>
        <strain evidence="10">K2</strain>
    </source>
</reference>
<dbReference type="InterPro" id="IPR044775">
    <property type="entry name" value="MFS_ERD6/Tret1-like"/>
</dbReference>
<feature type="domain" description="Major facilitator superfamily (MFS) profile" evidence="9">
    <location>
        <begin position="37"/>
        <end position="483"/>
    </location>
</feature>
<feature type="transmembrane region" description="Helical" evidence="8">
    <location>
        <begin position="336"/>
        <end position="360"/>
    </location>
</feature>
<feature type="transmembrane region" description="Helical" evidence="8">
    <location>
        <begin position="309"/>
        <end position="329"/>
    </location>
</feature>
<dbReference type="InterPro" id="IPR003663">
    <property type="entry name" value="Sugar/inositol_transpt"/>
</dbReference>
<dbReference type="GO" id="GO:0051119">
    <property type="term" value="F:sugar transmembrane transporter activity"/>
    <property type="evidence" value="ECO:0007669"/>
    <property type="project" value="InterPro"/>
</dbReference>
<keyword evidence="11" id="KW-1185">Reference proteome</keyword>
<comment type="similarity">
    <text evidence="7">Belongs to the major facilitator superfamily. Sugar transporter (TC 2.A.1.1) family.</text>
</comment>
<dbReference type="AlphaFoldDB" id="A0AAD9PR98"/>
<feature type="transmembrane region" description="Helical" evidence="8">
    <location>
        <begin position="79"/>
        <end position="101"/>
    </location>
</feature>
<dbReference type="InterPro" id="IPR005829">
    <property type="entry name" value="Sugar_transporter_CS"/>
</dbReference>
<evidence type="ECO:0000256" key="2">
    <source>
        <dbReference type="ARBA" id="ARBA00022475"/>
    </source>
</evidence>
<evidence type="ECO:0000256" key="8">
    <source>
        <dbReference type="SAM" id="Phobius"/>
    </source>
</evidence>
<sequence>MTETSKMKTSEPVKDSVSIQITKIPAGKESIRKSVLATFVAALGPLSFGFSLSFSSPVLVDLEESTTEIPSLRFNSEEASWFSSLVTLGAMFGSVIGGWTIDHFGRKGAIMACTVPFELGYLLIAFARNHEMLYAGRVISGVASGMVSLAVPVYIAEIVPARLRGTLGSINQQAITLGLLLCCVMGALVDWRWLAIIGAMPSVFLIIFMLAMPETPRWCLGKNRRTEALAALRWLRGPEADIDQECFAIQETLDLKESMSWRSWLSPAILKPLVISIGLMFVQQFSGVNAVVFNAASIFKLAGFDNAKLVSISIGLMQCVGTVLGCLAMDRAGRRILLWTMALAMFVAHAGLGIFFQIYIPPEKDPGNITSTAASSVGSSLSHSVEASKISWLSILCLVLYNLAFAVAWGPVPWLAMSELFPLRARGPASSIAVLSNWLLAFAVTKTYHSMSSNLGMQGTYWFYAGCCLFGFVFVFLLMPETKGKTLEEIVAMFDRGKQGYARIG</sequence>
<feature type="transmembrane region" description="Helical" evidence="8">
    <location>
        <begin position="193"/>
        <end position="212"/>
    </location>
</feature>
<dbReference type="CDD" id="cd17358">
    <property type="entry name" value="MFS_GLUT6_8_Class3_like"/>
    <property type="match status" value="1"/>
</dbReference>
<dbReference type="GO" id="GO:0005886">
    <property type="term" value="C:plasma membrane"/>
    <property type="evidence" value="ECO:0007669"/>
    <property type="project" value="UniProtKB-SubCell"/>
</dbReference>